<keyword evidence="1" id="KW-0472">Membrane</keyword>
<dbReference type="AlphaFoldDB" id="X1ARM1"/>
<keyword evidence="1" id="KW-1133">Transmembrane helix</keyword>
<organism evidence="2">
    <name type="scientific">marine sediment metagenome</name>
    <dbReference type="NCBI Taxonomy" id="412755"/>
    <lineage>
        <taxon>unclassified sequences</taxon>
        <taxon>metagenomes</taxon>
        <taxon>ecological metagenomes</taxon>
    </lineage>
</organism>
<name>X1ARM1_9ZZZZ</name>
<keyword evidence="1" id="KW-0812">Transmembrane</keyword>
<sequence length="380" mass="41176">MKKKDIKNKEILIIFSNQKGMALLTTLIFVFILVTFAAALLTMTSNDSKLSTLQKESTRAFYLAETGIEKAIWYLNSSEENTDGLNFYGTLHGGTITEFYDVEVSEIDPGPPEIKTLISTGKVEGGGEYNKGTRKIEVKLKKGISPSLGLSYVYGIFTNGDMTFHGDINISGNIHSNENINVSSTEVFDLENGTATANGINDVGDGNQPVQQFPEIDWEYFQGLAEEGINGGHYYDEETYIFNVPETLTGIHYIDGNVVISTDITLTNAAIFANGTITVLGNGDVTLGNDIEDHPLALIAKGDITIGGKVHGEGIIQTEGSFTNNGSVEINEGAIYAELGTFNGGGAVQFNVYYATELVDITVPGTGIPVWKKISWQEVY</sequence>
<evidence type="ECO:0000256" key="1">
    <source>
        <dbReference type="SAM" id="Phobius"/>
    </source>
</evidence>
<reference evidence="2" key="1">
    <citation type="journal article" date="2014" name="Front. Microbiol.">
        <title>High frequency of phylogenetically diverse reductive dehalogenase-homologous genes in deep subseafloor sedimentary metagenomes.</title>
        <authorList>
            <person name="Kawai M."/>
            <person name="Futagami T."/>
            <person name="Toyoda A."/>
            <person name="Takaki Y."/>
            <person name="Nishi S."/>
            <person name="Hori S."/>
            <person name="Arai W."/>
            <person name="Tsubouchi T."/>
            <person name="Morono Y."/>
            <person name="Uchiyama I."/>
            <person name="Ito T."/>
            <person name="Fujiyama A."/>
            <person name="Inagaki F."/>
            <person name="Takami H."/>
        </authorList>
    </citation>
    <scope>NUCLEOTIDE SEQUENCE</scope>
    <source>
        <strain evidence="2">Expedition CK06-06</strain>
    </source>
</reference>
<comment type="caution">
    <text evidence="2">The sequence shown here is derived from an EMBL/GenBank/DDBJ whole genome shotgun (WGS) entry which is preliminary data.</text>
</comment>
<accession>X1ARM1</accession>
<protein>
    <recommendedName>
        <fullName evidence="3">Type 4 fimbrial biogenesis protein PilX N-terminal domain-containing protein</fullName>
    </recommendedName>
</protein>
<evidence type="ECO:0000313" key="2">
    <source>
        <dbReference type="EMBL" id="GAG62511.1"/>
    </source>
</evidence>
<feature type="transmembrane region" description="Helical" evidence="1">
    <location>
        <begin position="21"/>
        <end position="43"/>
    </location>
</feature>
<gene>
    <name evidence="2" type="ORF">S01H4_00362</name>
</gene>
<dbReference type="EMBL" id="BART01000046">
    <property type="protein sequence ID" value="GAG62511.1"/>
    <property type="molecule type" value="Genomic_DNA"/>
</dbReference>
<evidence type="ECO:0008006" key="3">
    <source>
        <dbReference type="Google" id="ProtNLM"/>
    </source>
</evidence>
<proteinExistence type="predicted"/>